<dbReference type="Pfam" id="PF07314">
    <property type="entry name" value="Lit"/>
    <property type="match status" value="1"/>
</dbReference>
<name>A0A2H6CAR5_TETHA</name>
<keyword evidence="2" id="KW-1185">Reference proteome</keyword>
<accession>A0A2H6CAR5</accession>
<dbReference type="Proteomes" id="UP000236214">
    <property type="component" value="Unassembled WGS sequence"/>
</dbReference>
<dbReference type="AlphaFoldDB" id="A0A2H6CAR5"/>
<dbReference type="NCBIfam" id="TIGR01906">
    <property type="entry name" value="integ_TIGR01906"/>
    <property type="match status" value="1"/>
</dbReference>
<organism evidence="1 2">
    <name type="scientific">Tetragenococcus halophilus subsp. halophilus</name>
    <dbReference type="NCBI Taxonomy" id="1513897"/>
    <lineage>
        <taxon>Bacteria</taxon>
        <taxon>Bacillati</taxon>
        <taxon>Bacillota</taxon>
        <taxon>Bacilli</taxon>
        <taxon>Lactobacillales</taxon>
        <taxon>Enterococcaceae</taxon>
        <taxon>Tetragenococcus</taxon>
    </lineage>
</organism>
<proteinExistence type="predicted"/>
<protein>
    <submittedName>
        <fullName evidence="1">Uncharacterized protein</fullName>
    </submittedName>
</protein>
<dbReference type="RefSeq" id="WP_014124050.1">
    <property type="nucleotide sequence ID" value="NZ_BDDZ01000107.1"/>
</dbReference>
<dbReference type="InterPro" id="IPR010178">
    <property type="entry name" value="Lit"/>
</dbReference>
<gene>
    <name evidence="1" type="ORF">TEHN7118_1597</name>
</gene>
<evidence type="ECO:0000313" key="2">
    <source>
        <dbReference type="Proteomes" id="UP000236214"/>
    </source>
</evidence>
<evidence type="ECO:0000313" key="1">
    <source>
        <dbReference type="EMBL" id="GBD68791.1"/>
    </source>
</evidence>
<dbReference type="EMBL" id="BDEC01000067">
    <property type="protein sequence ID" value="GBD68791.1"/>
    <property type="molecule type" value="Genomic_DNA"/>
</dbReference>
<sequence length="215" mass="25669">MKKSQIWLERLGIGSLFLTLISFAVALTINARFIYVADIHYLNILDFVNLSKERLLENYDQLIAFLNRPWVTELNLPDFTMSEGGKAHFYDVKKLFLFDYGVFLVTFIPSILFCLHLRKKRRFWRLIRPFQWGMAAPVAFLSLLVIGFDRFFIMFHQIFFTNDDWMFDPATDPIINVLPEQYFMHCFFFFFILIEVLFLIMIMIGKKEVQGDRIR</sequence>
<comment type="caution">
    <text evidence="1">The sequence shown here is derived from an EMBL/GenBank/DDBJ whole genome shotgun (WGS) entry which is preliminary data.</text>
</comment>
<reference evidence="1 2" key="1">
    <citation type="submission" date="2016-05" db="EMBL/GenBank/DDBJ databases">
        <title>Whole genome sequencing of Tetragenococcus halophilus subsp. halophilus NISL 7118.</title>
        <authorList>
            <person name="Shiwa Y."/>
            <person name="Nishimura I."/>
            <person name="Yoshikawa H."/>
            <person name="Koyama Y."/>
            <person name="Oguma T."/>
        </authorList>
    </citation>
    <scope>NUCLEOTIDE SEQUENCE [LARGE SCALE GENOMIC DNA]</scope>
    <source>
        <strain evidence="1 2">NISL 7118</strain>
    </source>
</reference>